<evidence type="ECO:0000259" key="2">
    <source>
        <dbReference type="PROSITE" id="PS50853"/>
    </source>
</evidence>
<dbReference type="EMBL" id="KV922952">
    <property type="protein sequence ID" value="PIN88181.1"/>
    <property type="molecule type" value="Genomic_DNA"/>
</dbReference>
<gene>
    <name evidence="3" type="ORF">AB205_0207150</name>
</gene>
<dbReference type="PROSITE" id="PS50853">
    <property type="entry name" value="FN3"/>
    <property type="match status" value="1"/>
</dbReference>
<feature type="compositionally biased region" description="Polar residues" evidence="1">
    <location>
        <begin position="1"/>
        <end position="22"/>
    </location>
</feature>
<dbReference type="CDD" id="cd00063">
    <property type="entry name" value="FN3"/>
    <property type="match status" value="1"/>
</dbReference>
<reference evidence="4" key="1">
    <citation type="journal article" date="2017" name="Nat. Commun.">
        <title>The North American bullfrog draft genome provides insight into hormonal regulation of long noncoding RNA.</title>
        <authorList>
            <person name="Hammond S.A."/>
            <person name="Warren R.L."/>
            <person name="Vandervalk B.P."/>
            <person name="Kucuk E."/>
            <person name="Khan H."/>
            <person name="Gibb E.A."/>
            <person name="Pandoh P."/>
            <person name="Kirk H."/>
            <person name="Zhao Y."/>
            <person name="Jones M."/>
            <person name="Mungall A.J."/>
            <person name="Coope R."/>
            <person name="Pleasance S."/>
            <person name="Moore R.A."/>
            <person name="Holt R.A."/>
            <person name="Round J.M."/>
            <person name="Ohora S."/>
            <person name="Walle B.V."/>
            <person name="Veldhoen N."/>
            <person name="Helbing C.C."/>
            <person name="Birol I."/>
        </authorList>
    </citation>
    <scope>NUCLEOTIDE SEQUENCE [LARGE SCALE GENOMIC DNA]</scope>
</reference>
<feature type="region of interest" description="Disordered" evidence="1">
    <location>
        <begin position="133"/>
        <end position="159"/>
    </location>
</feature>
<keyword evidence="4" id="KW-1185">Reference proteome</keyword>
<evidence type="ECO:0000256" key="1">
    <source>
        <dbReference type="SAM" id="MobiDB-lite"/>
    </source>
</evidence>
<dbReference type="OrthoDB" id="9998697at2759"/>
<dbReference type="InterPro" id="IPR036116">
    <property type="entry name" value="FN3_sf"/>
</dbReference>
<dbReference type="SUPFAM" id="SSF49265">
    <property type="entry name" value="Fibronectin type III"/>
    <property type="match status" value="1"/>
</dbReference>
<dbReference type="Proteomes" id="UP000228934">
    <property type="component" value="Unassembled WGS sequence"/>
</dbReference>
<protein>
    <recommendedName>
        <fullName evidence="2">Fibronectin type-III domain-containing protein</fullName>
    </recommendedName>
</protein>
<dbReference type="InterPro" id="IPR003961">
    <property type="entry name" value="FN3_dom"/>
</dbReference>
<feature type="region of interest" description="Disordered" evidence="1">
    <location>
        <begin position="1"/>
        <end position="29"/>
    </location>
</feature>
<accession>A0A2G9NAR3</accession>
<feature type="non-terminal residue" evidence="3">
    <location>
        <position position="1"/>
    </location>
</feature>
<evidence type="ECO:0000313" key="4">
    <source>
        <dbReference type="Proteomes" id="UP000228934"/>
    </source>
</evidence>
<dbReference type="AlphaFoldDB" id="A0A2G9NAR3"/>
<evidence type="ECO:0000313" key="3">
    <source>
        <dbReference type="EMBL" id="PIN88181.1"/>
    </source>
</evidence>
<organism evidence="3 4">
    <name type="scientific">Aquarana catesbeiana</name>
    <name type="common">American bullfrog</name>
    <name type="synonym">Rana catesbeiana</name>
    <dbReference type="NCBI Taxonomy" id="8400"/>
    <lineage>
        <taxon>Eukaryota</taxon>
        <taxon>Metazoa</taxon>
        <taxon>Chordata</taxon>
        <taxon>Craniata</taxon>
        <taxon>Vertebrata</taxon>
        <taxon>Euteleostomi</taxon>
        <taxon>Amphibia</taxon>
        <taxon>Batrachia</taxon>
        <taxon>Anura</taxon>
        <taxon>Neobatrachia</taxon>
        <taxon>Ranoidea</taxon>
        <taxon>Ranidae</taxon>
        <taxon>Aquarana</taxon>
    </lineage>
</organism>
<dbReference type="SMART" id="SM00060">
    <property type="entry name" value="FN3"/>
    <property type="match status" value="1"/>
</dbReference>
<sequence>PYEVSTLRSATSSPGLTQTTAHPTFPPTDKPVNGALLPEAPIILSPPQTTKPDVYYLVWRSGRDGGLPINAYFVRYRKLDDDGNVAGPWSSIRVPASENEFPLTELEPSSLYEVLMVARNAAGEGQPAMLTFRTSKERSSSSKNTPALSPPAGAPKQTPFHDSFNSNFGLVNPDTFRHSGGKCHFGAFVWVSCRQK</sequence>
<name>A0A2G9NAR3_AQUCT</name>
<dbReference type="InterPro" id="IPR013783">
    <property type="entry name" value="Ig-like_fold"/>
</dbReference>
<dbReference type="Pfam" id="PF00041">
    <property type="entry name" value="fn3"/>
    <property type="match status" value="1"/>
</dbReference>
<dbReference type="Gene3D" id="2.60.40.10">
    <property type="entry name" value="Immunoglobulins"/>
    <property type="match status" value="1"/>
</dbReference>
<feature type="domain" description="Fibronectin type-III" evidence="2">
    <location>
        <begin position="40"/>
        <end position="138"/>
    </location>
</feature>
<proteinExistence type="predicted"/>